<dbReference type="InterPro" id="IPR012347">
    <property type="entry name" value="Ferritin-like"/>
</dbReference>
<dbReference type="Proteomes" id="UP000266340">
    <property type="component" value="Unassembled WGS sequence"/>
</dbReference>
<dbReference type="InterPro" id="IPR012851">
    <property type="entry name" value="Spore_coat_CotF-like"/>
</dbReference>
<dbReference type="EMBL" id="QXJM01000029">
    <property type="protein sequence ID" value="RIE04090.1"/>
    <property type="molecule type" value="Genomic_DNA"/>
</dbReference>
<gene>
    <name evidence="3" type="ORF">D3H35_09100</name>
    <name evidence="2" type="ORF">D3H35_25290</name>
</gene>
<evidence type="ECO:0000313" key="2">
    <source>
        <dbReference type="EMBL" id="RIE00996.1"/>
    </source>
</evidence>
<sequence>MYSQQQLPEADMAYTILSDLKRVTREYATAATESVCPQIRQTFTQLMDDTLKLQGELYYCMQQNNMYNASSPALRQEIDKQLNQYKQTQQKTNQFVQQSRSQPASISPGAIAQQQQQQPPAFQQH</sequence>
<evidence type="ECO:0000313" key="4">
    <source>
        <dbReference type="Proteomes" id="UP000266340"/>
    </source>
</evidence>
<evidence type="ECO:0000256" key="1">
    <source>
        <dbReference type="SAM" id="MobiDB-lite"/>
    </source>
</evidence>
<evidence type="ECO:0000313" key="3">
    <source>
        <dbReference type="EMBL" id="RIE04090.1"/>
    </source>
</evidence>
<keyword evidence="4" id="KW-1185">Reference proteome</keyword>
<dbReference type="Gene3D" id="1.20.1260.10">
    <property type="match status" value="1"/>
</dbReference>
<protein>
    <submittedName>
        <fullName evidence="2">Spore coat protein</fullName>
    </submittedName>
</protein>
<accession>A0A398CCT5</accession>
<feature type="region of interest" description="Disordered" evidence="1">
    <location>
        <begin position="83"/>
        <end position="125"/>
    </location>
</feature>
<proteinExistence type="predicted"/>
<feature type="compositionally biased region" description="Low complexity" evidence="1">
    <location>
        <begin position="112"/>
        <end position="125"/>
    </location>
</feature>
<dbReference type="Pfam" id="PF07875">
    <property type="entry name" value="Coat_F"/>
    <property type="match status" value="1"/>
</dbReference>
<comment type="caution">
    <text evidence="2">The sequence shown here is derived from an EMBL/GenBank/DDBJ whole genome shotgun (WGS) entry which is preliminary data.</text>
</comment>
<dbReference type="AlphaFoldDB" id="A0A398CCT5"/>
<dbReference type="EMBL" id="QXJM01000041">
    <property type="protein sequence ID" value="RIE00996.1"/>
    <property type="molecule type" value="Genomic_DNA"/>
</dbReference>
<organism evidence="2 4">
    <name type="scientific">Cohnella faecalis</name>
    <dbReference type="NCBI Taxonomy" id="2315694"/>
    <lineage>
        <taxon>Bacteria</taxon>
        <taxon>Bacillati</taxon>
        <taxon>Bacillota</taxon>
        <taxon>Bacilli</taxon>
        <taxon>Bacillales</taxon>
        <taxon>Paenibacillaceae</taxon>
        <taxon>Cohnella</taxon>
    </lineage>
</organism>
<dbReference type="OrthoDB" id="2382401at2"/>
<keyword evidence="2" id="KW-0167">Capsid protein</keyword>
<reference evidence="2 4" key="1">
    <citation type="submission" date="2018-09" db="EMBL/GenBank/DDBJ databases">
        <title>Cohnella cavernae sp. nov., isolated from a karst cave.</title>
        <authorList>
            <person name="Zhu H."/>
        </authorList>
    </citation>
    <scope>NUCLEOTIDE SEQUENCE [LARGE SCALE GENOMIC DNA]</scope>
    <source>
        <strain evidence="2 4">K2E09-144</strain>
    </source>
</reference>
<name>A0A398CCT5_9BACL</name>
<keyword evidence="2" id="KW-0946">Virion</keyword>
<feature type="compositionally biased region" description="Low complexity" evidence="1">
    <location>
        <begin position="83"/>
        <end position="98"/>
    </location>
</feature>
<dbReference type="RefSeq" id="WP_119148761.1">
    <property type="nucleotide sequence ID" value="NZ_JBHSOV010000013.1"/>
</dbReference>